<evidence type="ECO:0000313" key="3">
    <source>
        <dbReference type="Proteomes" id="UP000639772"/>
    </source>
</evidence>
<evidence type="ECO:0000256" key="1">
    <source>
        <dbReference type="SAM" id="MobiDB-lite"/>
    </source>
</evidence>
<proteinExistence type="predicted"/>
<dbReference type="Proteomes" id="UP000639772">
    <property type="component" value="Unassembled WGS sequence"/>
</dbReference>
<accession>A0A835V3S7</accession>
<evidence type="ECO:0000313" key="2">
    <source>
        <dbReference type="EMBL" id="KAG0483653.1"/>
    </source>
</evidence>
<gene>
    <name evidence="2" type="ORF">HPP92_011737</name>
</gene>
<name>A0A835V3S7_VANPL</name>
<dbReference type="EMBL" id="JADCNM010000005">
    <property type="protein sequence ID" value="KAG0483653.1"/>
    <property type="molecule type" value="Genomic_DNA"/>
</dbReference>
<organism evidence="2 3">
    <name type="scientific">Vanilla planifolia</name>
    <name type="common">Vanilla</name>
    <dbReference type="NCBI Taxonomy" id="51239"/>
    <lineage>
        <taxon>Eukaryota</taxon>
        <taxon>Viridiplantae</taxon>
        <taxon>Streptophyta</taxon>
        <taxon>Embryophyta</taxon>
        <taxon>Tracheophyta</taxon>
        <taxon>Spermatophyta</taxon>
        <taxon>Magnoliopsida</taxon>
        <taxon>Liliopsida</taxon>
        <taxon>Asparagales</taxon>
        <taxon>Orchidaceae</taxon>
        <taxon>Vanilloideae</taxon>
        <taxon>Vanilleae</taxon>
        <taxon>Vanilla</taxon>
    </lineage>
</organism>
<reference evidence="2 3" key="1">
    <citation type="journal article" date="2020" name="Nat. Food">
        <title>A phased Vanilla planifolia genome enables genetic improvement of flavour and production.</title>
        <authorList>
            <person name="Hasing T."/>
            <person name="Tang H."/>
            <person name="Brym M."/>
            <person name="Khazi F."/>
            <person name="Huang T."/>
            <person name="Chambers A.H."/>
        </authorList>
    </citation>
    <scope>NUCLEOTIDE SEQUENCE [LARGE SCALE GENOMIC DNA]</scope>
    <source>
        <tissue evidence="2">Leaf</tissue>
    </source>
</reference>
<sequence length="132" mass="14087">MEDYHSVASALLPSSLPSFPFSPSHVPLQRCGGPVTANARSTSSVSLNPSPGGEKPRRRKKWVQSRPSSTVTGAHPAPPPPSPMINSLAWNVGGGEKQRHHWRTQRLISSFSIGVLIIRSLSSMAAKSSNAP</sequence>
<feature type="compositionally biased region" description="Polar residues" evidence="1">
    <location>
        <begin position="38"/>
        <end position="49"/>
    </location>
</feature>
<feature type="region of interest" description="Disordered" evidence="1">
    <location>
        <begin position="27"/>
        <end position="86"/>
    </location>
</feature>
<protein>
    <submittedName>
        <fullName evidence="2">Uncharacterized protein</fullName>
    </submittedName>
</protein>
<comment type="caution">
    <text evidence="2">The sequence shown here is derived from an EMBL/GenBank/DDBJ whole genome shotgun (WGS) entry which is preliminary data.</text>
</comment>
<dbReference type="AlphaFoldDB" id="A0A835V3S7"/>